<gene>
    <name evidence="1" type="ORF">C8F04DRAFT_1258590</name>
</gene>
<dbReference type="Proteomes" id="UP001218188">
    <property type="component" value="Unassembled WGS sequence"/>
</dbReference>
<protein>
    <submittedName>
        <fullName evidence="1">Uncharacterized protein</fullName>
    </submittedName>
</protein>
<name>A0AAD6X875_9AGAR</name>
<sequence length="85" mass="10135">MTVRNLFRNSCPSVAPTFSIVPDLIPFQRYLDIYDPSPLTAVYMYAYFDTEFQDLEQYWSFVLDKRLNPTDLYHLDTMLNWPPLC</sequence>
<evidence type="ECO:0000313" key="1">
    <source>
        <dbReference type="EMBL" id="KAJ7035709.1"/>
    </source>
</evidence>
<comment type="caution">
    <text evidence="1">The sequence shown here is derived from an EMBL/GenBank/DDBJ whole genome shotgun (WGS) entry which is preliminary data.</text>
</comment>
<reference evidence="1" key="1">
    <citation type="submission" date="2023-03" db="EMBL/GenBank/DDBJ databases">
        <title>Massive genome expansion in bonnet fungi (Mycena s.s.) driven by repeated elements and novel gene families across ecological guilds.</title>
        <authorList>
            <consortium name="Lawrence Berkeley National Laboratory"/>
            <person name="Harder C.B."/>
            <person name="Miyauchi S."/>
            <person name="Viragh M."/>
            <person name="Kuo A."/>
            <person name="Thoen E."/>
            <person name="Andreopoulos B."/>
            <person name="Lu D."/>
            <person name="Skrede I."/>
            <person name="Drula E."/>
            <person name="Henrissat B."/>
            <person name="Morin E."/>
            <person name="Kohler A."/>
            <person name="Barry K."/>
            <person name="LaButti K."/>
            <person name="Morin E."/>
            <person name="Salamov A."/>
            <person name="Lipzen A."/>
            <person name="Mereny Z."/>
            <person name="Hegedus B."/>
            <person name="Baldrian P."/>
            <person name="Stursova M."/>
            <person name="Weitz H."/>
            <person name="Taylor A."/>
            <person name="Grigoriev I.V."/>
            <person name="Nagy L.G."/>
            <person name="Martin F."/>
            <person name="Kauserud H."/>
        </authorList>
    </citation>
    <scope>NUCLEOTIDE SEQUENCE</scope>
    <source>
        <strain evidence="1">CBHHK200</strain>
    </source>
</reference>
<accession>A0AAD6X875</accession>
<keyword evidence="2" id="KW-1185">Reference proteome</keyword>
<evidence type="ECO:0000313" key="2">
    <source>
        <dbReference type="Proteomes" id="UP001218188"/>
    </source>
</evidence>
<dbReference type="EMBL" id="JARJCM010000048">
    <property type="protein sequence ID" value="KAJ7035709.1"/>
    <property type="molecule type" value="Genomic_DNA"/>
</dbReference>
<organism evidence="1 2">
    <name type="scientific">Mycena alexandri</name>
    <dbReference type="NCBI Taxonomy" id="1745969"/>
    <lineage>
        <taxon>Eukaryota</taxon>
        <taxon>Fungi</taxon>
        <taxon>Dikarya</taxon>
        <taxon>Basidiomycota</taxon>
        <taxon>Agaricomycotina</taxon>
        <taxon>Agaricomycetes</taxon>
        <taxon>Agaricomycetidae</taxon>
        <taxon>Agaricales</taxon>
        <taxon>Marasmiineae</taxon>
        <taxon>Mycenaceae</taxon>
        <taxon>Mycena</taxon>
    </lineage>
</organism>
<dbReference type="AlphaFoldDB" id="A0AAD6X875"/>
<proteinExistence type="predicted"/>